<gene>
    <name evidence="2" type="ORF">BSL78_25593</name>
</gene>
<comment type="caution">
    <text evidence="2">The sequence shown here is derived from an EMBL/GenBank/DDBJ whole genome shotgun (WGS) entry which is preliminary data.</text>
</comment>
<evidence type="ECO:0000313" key="3">
    <source>
        <dbReference type="Proteomes" id="UP000230750"/>
    </source>
</evidence>
<proteinExistence type="predicted"/>
<name>A0A2G8JP71_STIJA</name>
<feature type="domain" description="Fibrinogen C-terminal" evidence="1">
    <location>
        <begin position="30"/>
        <end position="251"/>
    </location>
</feature>
<organism evidence="2 3">
    <name type="scientific">Stichopus japonicus</name>
    <name type="common">Sea cucumber</name>
    <dbReference type="NCBI Taxonomy" id="307972"/>
    <lineage>
        <taxon>Eukaryota</taxon>
        <taxon>Metazoa</taxon>
        <taxon>Echinodermata</taxon>
        <taxon>Eleutherozoa</taxon>
        <taxon>Echinozoa</taxon>
        <taxon>Holothuroidea</taxon>
        <taxon>Aspidochirotacea</taxon>
        <taxon>Aspidochirotida</taxon>
        <taxon>Stichopodidae</taxon>
        <taxon>Apostichopus</taxon>
    </lineage>
</organism>
<dbReference type="OrthoDB" id="7735550at2759"/>
<evidence type="ECO:0000259" key="1">
    <source>
        <dbReference type="PROSITE" id="PS51406"/>
    </source>
</evidence>
<dbReference type="PROSITE" id="PS51406">
    <property type="entry name" value="FIBRINOGEN_C_2"/>
    <property type="match status" value="1"/>
</dbReference>
<sequence>MEARQDHIDEVDHVQPISVSTSTDTGYCHSSRSEYRRDCREIYEKCDNFEGRSGTYMIQPSGSPEPFQVYCNNSIDGGSWTVIQRRLDGSVDFYRTWNEYKQGFGFPERDFWLGNDKLSLLTNQKDYELRIDMNNHEGVSYVVKYSLFRVSDEWSKYKLILGDYLPESTAERDSLSYHSNMAFSTYDRDNDLNGGNCPILHGSAWWYNSCDYSDLNADYFAAAGADQSIEWTGLPGGGYNLKFVEMKVRAL</sequence>
<protein>
    <submittedName>
        <fullName evidence="2">Fibrinogen-like protein A</fullName>
    </submittedName>
</protein>
<dbReference type="Proteomes" id="UP000230750">
    <property type="component" value="Unassembled WGS sequence"/>
</dbReference>
<dbReference type="AlphaFoldDB" id="A0A2G8JP71"/>
<dbReference type="Gene3D" id="3.90.215.10">
    <property type="entry name" value="Gamma Fibrinogen, chain A, domain 1"/>
    <property type="match status" value="1"/>
</dbReference>
<dbReference type="Pfam" id="PF00147">
    <property type="entry name" value="Fibrinogen_C"/>
    <property type="match status" value="1"/>
</dbReference>
<dbReference type="PANTHER" id="PTHR19143">
    <property type="entry name" value="FIBRINOGEN/TENASCIN/ANGIOPOEITIN"/>
    <property type="match status" value="1"/>
</dbReference>
<dbReference type="EMBL" id="MRZV01001480">
    <property type="protein sequence ID" value="PIK37566.1"/>
    <property type="molecule type" value="Genomic_DNA"/>
</dbReference>
<accession>A0A2G8JP71</accession>
<keyword evidence="3" id="KW-1185">Reference proteome</keyword>
<evidence type="ECO:0000313" key="2">
    <source>
        <dbReference type="EMBL" id="PIK37566.1"/>
    </source>
</evidence>
<dbReference type="InterPro" id="IPR014716">
    <property type="entry name" value="Fibrinogen_a/b/g_C_1"/>
</dbReference>
<dbReference type="InterPro" id="IPR050373">
    <property type="entry name" value="Fibrinogen_C-term_domain"/>
</dbReference>
<dbReference type="InterPro" id="IPR002181">
    <property type="entry name" value="Fibrinogen_a/b/g_C_dom"/>
</dbReference>
<dbReference type="NCBIfam" id="NF040941">
    <property type="entry name" value="GGGWT_bact"/>
    <property type="match status" value="1"/>
</dbReference>
<reference evidence="2 3" key="1">
    <citation type="journal article" date="2017" name="PLoS Biol.">
        <title>The sea cucumber genome provides insights into morphological evolution and visceral regeneration.</title>
        <authorList>
            <person name="Zhang X."/>
            <person name="Sun L."/>
            <person name="Yuan J."/>
            <person name="Sun Y."/>
            <person name="Gao Y."/>
            <person name="Zhang L."/>
            <person name="Li S."/>
            <person name="Dai H."/>
            <person name="Hamel J.F."/>
            <person name="Liu C."/>
            <person name="Yu Y."/>
            <person name="Liu S."/>
            <person name="Lin W."/>
            <person name="Guo K."/>
            <person name="Jin S."/>
            <person name="Xu P."/>
            <person name="Storey K.B."/>
            <person name="Huan P."/>
            <person name="Zhang T."/>
            <person name="Zhou Y."/>
            <person name="Zhang J."/>
            <person name="Lin C."/>
            <person name="Li X."/>
            <person name="Xing L."/>
            <person name="Huo D."/>
            <person name="Sun M."/>
            <person name="Wang L."/>
            <person name="Mercier A."/>
            <person name="Li F."/>
            <person name="Yang H."/>
            <person name="Xiang J."/>
        </authorList>
    </citation>
    <scope>NUCLEOTIDE SEQUENCE [LARGE SCALE GENOMIC DNA]</scope>
    <source>
        <strain evidence="2">Shaxun</strain>
        <tissue evidence="2">Muscle</tissue>
    </source>
</reference>
<dbReference type="InterPro" id="IPR036056">
    <property type="entry name" value="Fibrinogen-like_C"/>
</dbReference>
<dbReference type="GO" id="GO:0005615">
    <property type="term" value="C:extracellular space"/>
    <property type="evidence" value="ECO:0007669"/>
    <property type="project" value="TreeGrafter"/>
</dbReference>
<dbReference type="SMART" id="SM00186">
    <property type="entry name" value="FBG"/>
    <property type="match status" value="1"/>
</dbReference>
<dbReference type="SUPFAM" id="SSF56496">
    <property type="entry name" value="Fibrinogen C-terminal domain-like"/>
    <property type="match status" value="1"/>
</dbReference>
<dbReference type="CDD" id="cd00087">
    <property type="entry name" value="FReD"/>
    <property type="match status" value="1"/>
</dbReference>